<evidence type="ECO:0000256" key="16">
    <source>
        <dbReference type="ARBA" id="ARBA00023239"/>
    </source>
</evidence>
<dbReference type="PIRSF" id="PIRSF001455">
    <property type="entry name" value="DHQ_synth"/>
    <property type="match status" value="1"/>
</dbReference>
<feature type="binding site" evidence="18">
    <location>
        <position position="250"/>
    </location>
    <ligand>
        <name>Zn(2+)</name>
        <dbReference type="ChEBI" id="CHEBI:29105"/>
    </ligand>
</feature>
<dbReference type="InterPro" id="IPR056179">
    <property type="entry name" value="DHQS_C"/>
</dbReference>
<dbReference type="SUPFAM" id="SSF56796">
    <property type="entry name" value="Dehydroquinate synthase-like"/>
    <property type="match status" value="1"/>
</dbReference>
<feature type="domain" description="3-dehydroquinate synthase C-terminal" evidence="20">
    <location>
        <begin position="184"/>
        <end position="328"/>
    </location>
</feature>
<dbReference type="Gene3D" id="1.20.1090.10">
    <property type="entry name" value="Dehydroquinate synthase-like - alpha domain"/>
    <property type="match status" value="1"/>
</dbReference>
<feature type="binding site" evidence="18">
    <location>
        <begin position="108"/>
        <end position="112"/>
    </location>
    <ligand>
        <name>NAD(+)</name>
        <dbReference type="ChEBI" id="CHEBI:57540"/>
    </ligand>
</feature>
<comment type="function">
    <text evidence="3 18">Catalyzes the conversion of 3-deoxy-D-arabino-heptulosonate 7-phosphate (DAHP) to dehydroquinate (DHQ).</text>
</comment>
<evidence type="ECO:0000256" key="18">
    <source>
        <dbReference type="HAMAP-Rule" id="MF_00110"/>
    </source>
</evidence>
<keyword evidence="12 18" id="KW-0547">Nucleotide-binding</keyword>
<comment type="similarity">
    <text evidence="6 18">Belongs to the sugar phosphate cyclases superfamily. Dehydroquinate synthase family.</text>
</comment>
<dbReference type="InterPro" id="IPR050071">
    <property type="entry name" value="Dehydroquinate_synthase"/>
</dbReference>
<gene>
    <name evidence="18 21" type="primary">aroB</name>
    <name evidence="21" type="ORF">RM530_10920</name>
</gene>
<dbReference type="Gene3D" id="3.40.50.1970">
    <property type="match status" value="1"/>
</dbReference>
<feature type="domain" description="3-dehydroquinate synthase N-terminal" evidence="19">
    <location>
        <begin position="71"/>
        <end position="181"/>
    </location>
</feature>
<evidence type="ECO:0000259" key="20">
    <source>
        <dbReference type="Pfam" id="PF24621"/>
    </source>
</evidence>
<evidence type="ECO:0000256" key="3">
    <source>
        <dbReference type="ARBA" id="ARBA00003485"/>
    </source>
</evidence>
<dbReference type="NCBIfam" id="TIGR01357">
    <property type="entry name" value="aroB"/>
    <property type="match status" value="1"/>
</dbReference>
<dbReference type="PANTHER" id="PTHR43622:SF7">
    <property type="entry name" value="3-DEHYDROQUINATE SYNTHASE, CHLOROPLASTIC"/>
    <property type="match status" value="1"/>
</dbReference>
<evidence type="ECO:0000256" key="13">
    <source>
        <dbReference type="ARBA" id="ARBA00022833"/>
    </source>
</evidence>
<evidence type="ECO:0000256" key="7">
    <source>
        <dbReference type="ARBA" id="ARBA00013031"/>
    </source>
</evidence>
<dbReference type="InterPro" id="IPR030963">
    <property type="entry name" value="DHQ_synth_fam"/>
</dbReference>
<dbReference type="GO" id="GO:0003856">
    <property type="term" value="F:3-dehydroquinate synthase activity"/>
    <property type="evidence" value="ECO:0007669"/>
    <property type="project" value="UniProtKB-EC"/>
</dbReference>
<dbReference type="EC" id="4.2.3.4" evidence="7 18"/>
<dbReference type="EMBL" id="JAVRIC010000014">
    <property type="protein sequence ID" value="MDT0497869.1"/>
    <property type="molecule type" value="Genomic_DNA"/>
</dbReference>
<evidence type="ECO:0000256" key="4">
    <source>
        <dbReference type="ARBA" id="ARBA00004496"/>
    </source>
</evidence>
<evidence type="ECO:0000256" key="15">
    <source>
        <dbReference type="ARBA" id="ARBA00023141"/>
    </source>
</evidence>
<accession>A0ABU2WJ17</accession>
<evidence type="ECO:0000256" key="12">
    <source>
        <dbReference type="ARBA" id="ARBA00022741"/>
    </source>
</evidence>
<dbReference type="RefSeq" id="WP_311365261.1">
    <property type="nucleotide sequence ID" value="NZ_JAVRIC010000014.1"/>
</dbReference>
<keyword evidence="11 18" id="KW-0479">Metal-binding</keyword>
<organism evidence="21 22">
    <name type="scientific">Banduia mediterranea</name>
    <dbReference type="NCBI Taxonomy" id="3075609"/>
    <lineage>
        <taxon>Bacteria</taxon>
        <taxon>Pseudomonadati</taxon>
        <taxon>Pseudomonadota</taxon>
        <taxon>Gammaproteobacteria</taxon>
        <taxon>Nevskiales</taxon>
        <taxon>Algiphilaceae</taxon>
        <taxon>Banduia</taxon>
    </lineage>
</organism>
<protein>
    <recommendedName>
        <fullName evidence="8 18">3-dehydroquinate synthase</fullName>
        <shortName evidence="18">DHQS</shortName>
        <ecNumber evidence="7 18">4.2.3.4</ecNumber>
    </recommendedName>
</protein>
<reference evidence="21 22" key="1">
    <citation type="submission" date="2023-09" db="EMBL/GenBank/DDBJ databases">
        <authorList>
            <person name="Rey-Velasco X."/>
        </authorList>
    </citation>
    <scope>NUCLEOTIDE SEQUENCE [LARGE SCALE GENOMIC DNA]</scope>
    <source>
        <strain evidence="21 22">W345</strain>
    </source>
</reference>
<evidence type="ECO:0000313" key="21">
    <source>
        <dbReference type="EMBL" id="MDT0497869.1"/>
    </source>
</evidence>
<feature type="binding site" evidence="18">
    <location>
        <position position="267"/>
    </location>
    <ligand>
        <name>Zn(2+)</name>
        <dbReference type="ChEBI" id="CHEBI:29105"/>
    </ligand>
</feature>
<dbReference type="HAMAP" id="MF_00110">
    <property type="entry name" value="DHQ_synthase"/>
    <property type="match status" value="1"/>
</dbReference>
<keyword evidence="9 18" id="KW-0963">Cytoplasm</keyword>
<keyword evidence="13 18" id="KW-0862">Zinc</keyword>
<dbReference type="Pfam" id="PF24621">
    <property type="entry name" value="DHQS_C"/>
    <property type="match status" value="1"/>
</dbReference>
<comment type="subcellular location">
    <subcellularLocation>
        <location evidence="4 18">Cytoplasm</location>
    </subcellularLocation>
</comment>
<keyword evidence="22" id="KW-1185">Reference proteome</keyword>
<evidence type="ECO:0000256" key="6">
    <source>
        <dbReference type="ARBA" id="ARBA00005412"/>
    </source>
</evidence>
<dbReference type="InterPro" id="IPR030960">
    <property type="entry name" value="DHQS/DOIS_N"/>
</dbReference>
<dbReference type="Proteomes" id="UP001254608">
    <property type="component" value="Unassembled WGS sequence"/>
</dbReference>
<evidence type="ECO:0000256" key="17">
    <source>
        <dbReference type="ARBA" id="ARBA00023285"/>
    </source>
</evidence>
<evidence type="ECO:0000259" key="19">
    <source>
        <dbReference type="Pfam" id="PF01761"/>
    </source>
</evidence>
<comment type="catalytic activity">
    <reaction evidence="1 18">
        <text>7-phospho-2-dehydro-3-deoxy-D-arabino-heptonate = 3-dehydroquinate + phosphate</text>
        <dbReference type="Rhea" id="RHEA:21968"/>
        <dbReference type="ChEBI" id="CHEBI:32364"/>
        <dbReference type="ChEBI" id="CHEBI:43474"/>
        <dbReference type="ChEBI" id="CHEBI:58394"/>
        <dbReference type="EC" id="4.2.3.4"/>
    </reaction>
</comment>
<evidence type="ECO:0000256" key="1">
    <source>
        <dbReference type="ARBA" id="ARBA00001393"/>
    </source>
</evidence>
<keyword evidence="16 18" id="KW-0456">Lyase</keyword>
<feature type="binding site" evidence="18">
    <location>
        <begin position="132"/>
        <end position="133"/>
    </location>
    <ligand>
        <name>NAD(+)</name>
        <dbReference type="ChEBI" id="CHEBI:57540"/>
    </ligand>
</feature>
<comment type="caution">
    <text evidence="21">The sequence shown here is derived from an EMBL/GenBank/DDBJ whole genome shotgun (WGS) entry which is preliminary data.</text>
</comment>
<keyword evidence="10 18" id="KW-0028">Amino-acid biosynthesis</keyword>
<evidence type="ECO:0000256" key="10">
    <source>
        <dbReference type="ARBA" id="ARBA00022605"/>
    </source>
</evidence>
<comment type="cofactor">
    <cofactor evidence="2 18">
        <name>NAD(+)</name>
        <dbReference type="ChEBI" id="CHEBI:57540"/>
    </cofactor>
</comment>
<proteinExistence type="inferred from homology"/>
<evidence type="ECO:0000256" key="2">
    <source>
        <dbReference type="ARBA" id="ARBA00001911"/>
    </source>
</evidence>
<feature type="binding site" evidence="18">
    <location>
        <position position="187"/>
    </location>
    <ligand>
        <name>Zn(2+)</name>
        <dbReference type="ChEBI" id="CHEBI:29105"/>
    </ligand>
</feature>
<evidence type="ECO:0000256" key="9">
    <source>
        <dbReference type="ARBA" id="ARBA00022490"/>
    </source>
</evidence>
<comment type="pathway">
    <text evidence="5 18">Metabolic intermediate biosynthesis; chorismate biosynthesis; chorismate from D-erythrose 4-phosphate and phosphoenolpyruvate: step 2/7.</text>
</comment>
<dbReference type="Pfam" id="PF01761">
    <property type="entry name" value="DHQ_synthase"/>
    <property type="match status" value="1"/>
</dbReference>
<sequence>MTQHLNTRVLNVDLGTRSYPIRIGARLLADPASYRELHGRPLKLITDHNVAAQYLAPVCAALKLSDADVLSLPPGEATKSWAKVEQVLDWLLEHRLPRDGVLVALGGGVIGDLAGFVAAIYQRGIDFTQIPTTLLAQVDSSVGGKTGINHARGKNMIGAFHQPRLVISDLATLSSLSRRELLSGMAEVIKYAMLGDADFFGWLEHNLDPLLALDGNRLAEVVERCCAMKAQIVAADERESGRRALLNLGHTFAHAIETHSGYGQWLHGEAVAVGLCMACNLSVRLGWLGEDEAQRCIALVRRAGLPTTPPADMTVDDFHEHMQLDKKVQGGKLRLILMRSIGEAVVSADFTPELLDDTLSRFCRIEAK</sequence>
<comment type="cofactor">
    <cofactor evidence="18">
        <name>Co(2+)</name>
        <dbReference type="ChEBI" id="CHEBI:48828"/>
    </cofactor>
    <cofactor evidence="18">
        <name>Zn(2+)</name>
        <dbReference type="ChEBI" id="CHEBI:29105"/>
    </cofactor>
    <text evidence="18">Binds 1 divalent metal cation per subunit. Can use either Co(2+) or Zn(2+).</text>
</comment>
<feature type="binding site" evidence="18">
    <location>
        <position position="154"/>
    </location>
    <ligand>
        <name>NAD(+)</name>
        <dbReference type="ChEBI" id="CHEBI:57540"/>
    </ligand>
</feature>
<evidence type="ECO:0000256" key="5">
    <source>
        <dbReference type="ARBA" id="ARBA00004661"/>
    </source>
</evidence>
<feature type="binding site" evidence="18">
    <location>
        <position position="145"/>
    </location>
    <ligand>
        <name>NAD(+)</name>
        <dbReference type="ChEBI" id="CHEBI:57540"/>
    </ligand>
</feature>
<keyword evidence="14 18" id="KW-0520">NAD</keyword>
<evidence type="ECO:0000256" key="14">
    <source>
        <dbReference type="ARBA" id="ARBA00023027"/>
    </source>
</evidence>
<name>A0ABU2WJ17_9GAMM</name>
<keyword evidence="15 18" id="KW-0057">Aromatic amino acid biosynthesis</keyword>
<evidence type="ECO:0000313" key="22">
    <source>
        <dbReference type="Proteomes" id="UP001254608"/>
    </source>
</evidence>
<evidence type="ECO:0000256" key="8">
    <source>
        <dbReference type="ARBA" id="ARBA00017684"/>
    </source>
</evidence>
<dbReference type="PANTHER" id="PTHR43622">
    <property type="entry name" value="3-DEHYDROQUINATE SYNTHASE"/>
    <property type="match status" value="1"/>
</dbReference>
<dbReference type="InterPro" id="IPR016037">
    <property type="entry name" value="DHQ_synth_AroB"/>
</dbReference>
<comment type="caution">
    <text evidence="18">Lacks conserved residue(s) required for the propagation of feature annotation.</text>
</comment>
<keyword evidence="17 18" id="KW-0170">Cobalt</keyword>
<evidence type="ECO:0000256" key="11">
    <source>
        <dbReference type="ARBA" id="ARBA00022723"/>
    </source>
</evidence>
<dbReference type="CDD" id="cd08195">
    <property type="entry name" value="DHQS"/>
    <property type="match status" value="1"/>
</dbReference>